<evidence type="ECO:0000256" key="3">
    <source>
        <dbReference type="ARBA" id="ARBA00022622"/>
    </source>
</evidence>
<protein>
    <recommendedName>
        <fullName evidence="9">1,3-beta-glucanosyltransferase</fullName>
        <ecNumber evidence="9">2.4.1.-</ecNumber>
    </recommendedName>
</protein>
<evidence type="ECO:0000256" key="5">
    <source>
        <dbReference type="ARBA" id="ARBA00023136"/>
    </source>
</evidence>
<accession>A0A2B7Y2T3</accession>
<dbReference type="InterPro" id="IPR012946">
    <property type="entry name" value="X8"/>
</dbReference>
<comment type="subcellular location">
    <subcellularLocation>
        <location evidence="1 9">Cell membrane</location>
        <topology evidence="1 9">Lipid-anchor</topology>
        <topology evidence="1 9">GPI-anchor</topology>
    </subcellularLocation>
</comment>
<evidence type="ECO:0000313" key="12">
    <source>
        <dbReference type="EMBL" id="PGH15128.1"/>
    </source>
</evidence>
<dbReference type="GO" id="GO:0042124">
    <property type="term" value="F:1,3-beta-glucanosyltransferase activity"/>
    <property type="evidence" value="ECO:0007669"/>
    <property type="project" value="TreeGrafter"/>
</dbReference>
<dbReference type="EC" id="2.4.1.-" evidence="9"/>
<evidence type="ECO:0000313" key="13">
    <source>
        <dbReference type="Proteomes" id="UP000223968"/>
    </source>
</evidence>
<keyword evidence="6" id="KW-1015">Disulfide bond</keyword>
<dbReference type="OrthoDB" id="421038at2759"/>
<evidence type="ECO:0000259" key="11">
    <source>
        <dbReference type="SMART" id="SM00768"/>
    </source>
</evidence>
<reference evidence="12 13" key="1">
    <citation type="submission" date="2017-10" db="EMBL/GenBank/DDBJ databases">
        <title>Comparative genomics in systemic dimorphic fungi from Ajellomycetaceae.</title>
        <authorList>
            <person name="Munoz J.F."/>
            <person name="Mcewen J.G."/>
            <person name="Clay O.K."/>
            <person name="Cuomo C.A."/>
        </authorList>
    </citation>
    <scope>NUCLEOTIDE SEQUENCE [LARGE SCALE GENOMIC DNA]</scope>
    <source>
        <strain evidence="12 13">UAMH5409</strain>
    </source>
</reference>
<dbReference type="GO" id="GO:0031505">
    <property type="term" value="P:fungal-type cell wall organization"/>
    <property type="evidence" value="ECO:0007669"/>
    <property type="project" value="TreeGrafter"/>
</dbReference>
<keyword evidence="13" id="KW-1185">Reference proteome</keyword>
<keyword evidence="3 9" id="KW-0336">GPI-anchor</keyword>
<evidence type="ECO:0000256" key="6">
    <source>
        <dbReference type="ARBA" id="ARBA00023157"/>
    </source>
</evidence>
<dbReference type="Proteomes" id="UP000223968">
    <property type="component" value="Unassembled WGS sequence"/>
</dbReference>
<name>A0A2B7Y2T3_9EURO</name>
<evidence type="ECO:0000256" key="7">
    <source>
        <dbReference type="ARBA" id="ARBA00023180"/>
    </source>
</evidence>
<dbReference type="InterPro" id="IPR017853">
    <property type="entry name" value="GH"/>
</dbReference>
<keyword evidence="4 9" id="KW-0732">Signal</keyword>
<comment type="similarity">
    <text evidence="2 9">Belongs to the glycosyl hydrolase 72 family.</text>
</comment>
<dbReference type="Gene3D" id="3.20.20.80">
    <property type="entry name" value="Glycosidases"/>
    <property type="match status" value="1"/>
</dbReference>
<organism evidence="12 13">
    <name type="scientific">Helicocarpus griseus UAMH5409</name>
    <dbReference type="NCBI Taxonomy" id="1447875"/>
    <lineage>
        <taxon>Eukaryota</taxon>
        <taxon>Fungi</taxon>
        <taxon>Dikarya</taxon>
        <taxon>Ascomycota</taxon>
        <taxon>Pezizomycotina</taxon>
        <taxon>Eurotiomycetes</taxon>
        <taxon>Eurotiomycetidae</taxon>
        <taxon>Onygenales</taxon>
        <taxon>Ajellomycetaceae</taxon>
        <taxon>Helicocarpus</taxon>
    </lineage>
</organism>
<feature type="region of interest" description="Disordered" evidence="10">
    <location>
        <begin position="462"/>
        <end position="505"/>
    </location>
</feature>
<dbReference type="GO" id="GO:0071970">
    <property type="term" value="P:fungal-type cell wall (1-&gt;3)-beta-D-glucan biosynthetic process"/>
    <property type="evidence" value="ECO:0007669"/>
    <property type="project" value="TreeGrafter"/>
</dbReference>
<dbReference type="STRING" id="1447875.A0A2B7Y2T3"/>
<keyword evidence="9" id="KW-0808">Transferase</keyword>
<proteinExistence type="inferred from homology"/>
<evidence type="ECO:0000256" key="10">
    <source>
        <dbReference type="SAM" id="MobiDB-lite"/>
    </source>
</evidence>
<dbReference type="Pfam" id="PF03198">
    <property type="entry name" value="Glyco_hydro_72"/>
    <property type="match status" value="1"/>
</dbReference>
<keyword evidence="5 9" id="KW-0472">Membrane</keyword>
<dbReference type="EMBL" id="PDNB01000028">
    <property type="protein sequence ID" value="PGH15128.1"/>
    <property type="molecule type" value="Genomic_DNA"/>
</dbReference>
<comment type="caution">
    <text evidence="12">The sequence shown here is derived from an EMBL/GenBank/DDBJ whole genome shotgun (WGS) entry which is preliminary data.</text>
</comment>
<sequence length="539" mass="58827">MKFSSVLAGAALAGSAIAAELDPIVIKGQKFFHEKSGEEFFMRGVAYQQEIQSGGGTTNGKNQYRDPLANPEACKRDVPLLKELKTNTIRVYAINPKEDHKECMDLLTEAGIYVVADLSEPDTSINRDDPKWDDDLYMRYTSVIDTLAPFTNTLGFFAGNEVSNNKTNTNASAFVKAAVRDMKAYIKQKNYRPIGVGYATNDDAEIREDMQDYFNCNSKEESVDFWGYNIYSWCGDSSYKESGYDVVVREFSKYSVPVFFAEYGCNNIRPRKFTEVGALYGPQMTPVVSGGIVYMYFEEANKYGLVDLKGEEVSPNPDFKNLKEQMEKVKPKGIKFDEYKSENKELQPCPSNPKAWKASKTLPPTPNKELCGCMVKSLSCRAKKSIADKELGEKFGTVCGLDKDVCQGISADAEKGVYGAYSMCNPREKLSFAYDAYYQKQAEAGNGEMACDFDGDAERQESEEATGTCSDLMKQAGPKGTGQVTSVPSGSGGAGSGSGNSPSSGAAYPTTIPAFNFGAVKLGAYLVCGVMAGAGIILL</sequence>
<dbReference type="SMART" id="SM00768">
    <property type="entry name" value="X8"/>
    <property type="match status" value="1"/>
</dbReference>
<keyword evidence="8 9" id="KW-0449">Lipoprotein</keyword>
<evidence type="ECO:0000256" key="4">
    <source>
        <dbReference type="ARBA" id="ARBA00022729"/>
    </source>
</evidence>
<gene>
    <name evidence="12" type="ORF">AJ79_02654</name>
</gene>
<comment type="function">
    <text evidence="9">Splits internally a 1,3-beta-glucan molecule and transfers the newly generated reducing end (the donor) to the non-reducing end of another 1,3-beta-glucan molecule (the acceptor) forming a 1,3-beta linkage, resulting in the elongation of 1,3-beta-glucan chains in the cell wall.</text>
</comment>
<evidence type="ECO:0000256" key="2">
    <source>
        <dbReference type="ARBA" id="ARBA00007528"/>
    </source>
</evidence>
<dbReference type="InterPro" id="IPR004886">
    <property type="entry name" value="Glucanosyltransferase"/>
</dbReference>
<dbReference type="GO" id="GO:0098552">
    <property type="term" value="C:side of membrane"/>
    <property type="evidence" value="ECO:0007669"/>
    <property type="project" value="UniProtKB-KW"/>
</dbReference>
<evidence type="ECO:0000256" key="9">
    <source>
        <dbReference type="RuleBase" id="RU361209"/>
    </source>
</evidence>
<dbReference type="Gene3D" id="1.20.58.1040">
    <property type="match status" value="1"/>
</dbReference>
<dbReference type="Pfam" id="PF07983">
    <property type="entry name" value="X8"/>
    <property type="match status" value="1"/>
</dbReference>
<evidence type="ECO:0000256" key="8">
    <source>
        <dbReference type="ARBA" id="ARBA00023288"/>
    </source>
</evidence>
<evidence type="ECO:0000256" key="1">
    <source>
        <dbReference type="ARBA" id="ARBA00004609"/>
    </source>
</evidence>
<keyword evidence="7" id="KW-0325">Glycoprotein</keyword>
<dbReference type="AlphaFoldDB" id="A0A2B7Y2T3"/>
<dbReference type="PANTHER" id="PTHR31468:SF2">
    <property type="entry name" value="1,3-BETA-GLUCANOSYLTRANSFERASE GAS1"/>
    <property type="match status" value="1"/>
</dbReference>
<feature type="domain" description="X8" evidence="11">
    <location>
        <begin position="378"/>
        <end position="471"/>
    </location>
</feature>
<dbReference type="FunFam" id="3.20.20.80:FF:000038">
    <property type="entry name" value="1,3-beta-glucanosyltransferase"/>
    <property type="match status" value="1"/>
</dbReference>
<feature type="chain" id="PRO_5011827486" description="1,3-beta-glucanosyltransferase" evidence="9">
    <location>
        <begin position="19"/>
        <end position="539"/>
    </location>
</feature>
<dbReference type="PANTHER" id="PTHR31468">
    <property type="entry name" value="1,3-BETA-GLUCANOSYLTRANSFERASE GAS1"/>
    <property type="match status" value="1"/>
</dbReference>
<dbReference type="SUPFAM" id="SSF51445">
    <property type="entry name" value="(Trans)glycosidases"/>
    <property type="match status" value="1"/>
</dbReference>
<feature type="signal peptide" evidence="9">
    <location>
        <begin position="1"/>
        <end position="18"/>
    </location>
</feature>
<dbReference type="GO" id="GO:0005886">
    <property type="term" value="C:plasma membrane"/>
    <property type="evidence" value="ECO:0007669"/>
    <property type="project" value="UniProtKB-SubCell"/>
</dbReference>